<feature type="region of interest" description="Disordered" evidence="1">
    <location>
        <begin position="498"/>
        <end position="525"/>
    </location>
</feature>
<feature type="region of interest" description="Disordered" evidence="1">
    <location>
        <begin position="557"/>
        <end position="609"/>
    </location>
</feature>
<feature type="domain" description="SAP" evidence="2">
    <location>
        <begin position="24"/>
        <end position="58"/>
    </location>
</feature>
<feature type="region of interest" description="Disordered" evidence="1">
    <location>
        <begin position="1"/>
        <end position="20"/>
    </location>
</feature>
<sequence length="1000" mass="112633">MSSHSEIMSKLRKSPEVRNLSREIRKLHTTELKARLRSLGANTNGPKDLRQDRLLRAVLWCTGYQKSVPWYDWDNAKEEPTQSSENFTSRRNSKRKHKQTYGEETEKIRVTKMKSRSDYVDRGQDHENQDSSSKAKPQHQKEKVSKKKIRRLRGRVRSRNRDRSQSSNSSSSRSSRSLSSSSSSSSSSSTSSSSSSRSSSSSSRSSRSPSSSSSSSSSSSTSSNSSGRSSSSSSRSSWSSISSRSNSRASRNSSSNSRSSSISSFDSRYLEPESDSAKKIAEPVIYSSPFEDCQVCGFKDVVFQSCPNCAELRTSVEVQKTGHARSALQRGMPVLGGGGSGPSPLVSPEKKLRRKHQEIGKGDVEEEEKFLVDEEKFSVKKRIFVERRNCVEEKKKCRVEEKKKGFVEEDKEVLVEKKEEKCLPDANVTRWPNRRVAVEKKEEKLLPDANATRWPNSRGVAEKEDDKLLLNANVTRWLNSKVLVEKEDEKLLLNANATHEEKSSRGSAEKSNLELIPTSSLPSPMVTDHCEDTKAQPVMLSPAANSRGRIRETLAQYERKNESVEESTFLPLTKLQTRTQPQPALQPDQVNRQDASSTSGFQPDDKIKKCSESAFLNEEKMRCRRRMLESDEEKKTYANADATRRLSNIVVMKPRTTASAVTAWPSSSDDEEEKKNSRCRAVKLCSSVIPSSSNDCLSSHKATDRREDTNVQPVQLKSAANSSGRIMDSIAQDEVKNESGENPRDSSLSILQPRANFQPLLQPDRINRQDASSTSGFQPDGAIKKSLEASFADEGEVLEQKDVEEKIKKENMDEQTKEEVVGSMVGVEREDTCEPLKDELTAWALTVNEPETSEVQHSCLEPAHEEERDLKAKKERRVFVWTEVSCRTVFDRGKSLKEVYVATTITMATNKGVWPEDVRRGAYGWVERTCVEGNRFDEKSDEERLGNKKEGCESVCNWNDYADCYAWSEYVEWMRDSVKARLDEEAMNEEDINEDDVNEA</sequence>
<dbReference type="KEGG" id="nvi:116417878"/>
<proteinExistence type="predicted"/>
<dbReference type="InterPro" id="IPR003034">
    <property type="entry name" value="SAP_dom"/>
</dbReference>
<name>A0A7M7QJX9_NASVI</name>
<organism evidence="3 4">
    <name type="scientific">Nasonia vitripennis</name>
    <name type="common">Parasitic wasp</name>
    <dbReference type="NCBI Taxonomy" id="7425"/>
    <lineage>
        <taxon>Eukaryota</taxon>
        <taxon>Metazoa</taxon>
        <taxon>Ecdysozoa</taxon>
        <taxon>Arthropoda</taxon>
        <taxon>Hexapoda</taxon>
        <taxon>Insecta</taxon>
        <taxon>Pterygota</taxon>
        <taxon>Neoptera</taxon>
        <taxon>Endopterygota</taxon>
        <taxon>Hymenoptera</taxon>
        <taxon>Apocrita</taxon>
        <taxon>Proctotrupomorpha</taxon>
        <taxon>Chalcidoidea</taxon>
        <taxon>Pteromalidae</taxon>
        <taxon>Pteromalinae</taxon>
        <taxon>Nasonia</taxon>
    </lineage>
</organism>
<dbReference type="AlphaFoldDB" id="A0A7M7QJX9"/>
<feature type="compositionally biased region" description="Basic residues" evidence="1">
    <location>
        <begin position="144"/>
        <end position="158"/>
    </location>
</feature>
<dbReference type="RefSeq" id="XP_031788840.1">
    <property type="nucleotide sequence ID" value="XM_031932980.1"/>
</dbReference>
<reference evidence="3" key="1">
    <citation type="submission" date="2021-01" db="UniProtKB">
        <authorList>
            <consortium name="EnsemblMetazoa"/>
        </authorList>
    </citation>
    <scope>IDENTIFICATION</scope>
</reference>
<dbReference type="Proteomes" id="UP000002358">
    <property type="component" value="Unassembled WGS sequence"/>
</dbReference>
<evidence type="ECO:0000313" key="4">
    <source>
        <dbReference type="Proteomes" id="UP000002358"/>
    </source>
</evidence>
<keyword evidence="4" id="KW-1185">Reference proteome</keyword>
<feature type="compositionally biased region" description="Polar residues" evidence="1">
    <location>
        <begin position="81"/>
        <end position="90"/>
    </location>
</feature>
<feature type="compositionally biased region" description="Low complexity" evidence="1">
    <location>
        <begin position="165"/>
        <end position="264"/>
    </location>
</feature>
<feature type="compositionally biased region" description="Basic and acidic residues" evidence="1">
    <location>
        <begin position="100"/>
        <end position="129"/>
    </location>
</feature>
<protein>
    <recommendedName>
        <fullName evidence="2">SAP domain-containing protein</fullName>
    </recommendedName>
</protein>
<feature type="compositionally biased region" description="Polar residues" evidence="1">
    <location>
        <begin position="574"/>
        <end position="601"/>
    </location>
</feature>
<feature type="region of interest" description="Disordered" evidence="1">
    <location>
        <begin position="327"/>
        <end position="360"/>
    </location>
</feature>
<dbReference type="GeneID" id="116417878"/>
<feature type="compositionally biased region" description="Basic and acidic residues" evidence="1">
    <location>
        <begin position="7"/>
        <end position="20"/>
    </location>
</feature>
<dbReference type="EnsemblMetazoa" id="XM_031932980">
    <property type="protein sequence ID" value="XP_031788840"/>
    <property type="gene ID" value="LOC116417878"/>
</dbReference>
<evidence type="ECO:0000313" key="3">
    <source>
        <dbReference type="EnsemblMetazoa" id="XP_031788840"/>
    </source>
</evidence>
<feature type="compositionally biased region" description="Polar residues" evidence="1">
    <location>
        <begin position="710"/>
        <end position="724"/>
    </location>
</feature>
<dbReference type="PROSITE" id="PS50800">
    <property type="entry name" value="SAP"/>
    <property type="match status" value="1"/>
</dbReference>
<feature type="region of interest" description="Disordered" evidence="1">
    <location>
        <begin position="760"/>
        <end position="782"/>
    </location>
</feature>
<dbReference type="InParanoid" id="A0A7M7QJX9"/>
<evidence type="ECO:0000259" key="2">
    <source>
        <dbReference type="PROSITE" id="PS50800"/>
    </source>
</evidence>
<feature type="compositionally biased region" description="Basic and acidic residues" evidence="1">
    <location>
        <begin position="498"/>
        <end position="512"/>
    </location>
</feature>
<feature type="region of interest" description="Disordered" evidence="1">
    <location>
        <begin position="691"/>
        <end position="728"/>
    </location>
</feature>
<feature type="region of interest" description="Disordered" evidence="1">
    <location>
        <begin position="76"/>
        <end position="271"/>
    </location>
</feature>
<evidence type="ECO:0000256" key="1">
    <source>
        <dbReference type="SAM" id="MobiDB-lite"/>
    </source>
</evidence>
<accession>A0A7M7QJX9</accession>
<feature type="region of interest" description="Disordered" evidence="1">
    <location>
        <begin position="657"/>
        <end position="676"/>
    </location>
</feature>